<dbReference type="EMBL" id="JAVIJP010000005">
    <property type="protein sequence ID" value="KAL3654384.1"/>
    <property type="molecule type" value="Genomic_DNA"/>
</dbReference>
<sequence length="139" mass="16473">MDFHLPQELYATSDYVFDEFEHEDDIFYRELRERVLQLTIEDDGDDVEDEEIFENKNSTKQGLNNNKCVQQNRGYYNWPVNRDEDKSAPTWISNLWKNGTGTGVFIPQIVPSGRKNRTRKRKGRKGRKSKKVEENKDLN</sequence>
<evidence type="ECO:0000256" key="1">
    <source>
        <dbReference type="SAM" id="MobiDB-lite"/>
    </source>
</evidence>
<dbReference type="AlphaFoldDB" id="A0ABD3EMH1"/>
<dbReference type="PANTHER" id="PTHR34956:SF1">
    <property type="entry name" value="DUF4005 DOMAIN-CONTAINING PROTEIN"/>
    <property type="match status" value="1"/>
</dbReference>
<reference evidence="3" key="1">
    <citation type="journal article" date="2024" name="IScience">
        <title>Strigolactones Initiate the Formation of Haustorium-like Structures in Castilleja.</title>
        <authorList>
            <person name="Buerger M."/>
            <person name="Peterson D."/>
            <person name="Chory J."/>
        </authorList>
    </citation>
    <scope>NUCLEOTIDE SEQUENCE [LARGE SCALE GENOMIC DNA]</scope>
</reference>
<evidence type="ECO:0000313" key="2">
    <source>
        <dbReference type="EMBL" id="KAL3654384.1"/>
    </source>
</evidence>
<gene>
    <name evidence="2" type="ORF">CASFOL_004065</name>
</gene>
<protein>
    <submittedName>
        <fullName evidence="2">Uncharacterized protein</fullName>
    </submittedName>
</protein>
<dbReference type="Proteomes" id="UP001632038">
    <property type="component" value="Unassembled WGS sequence"/>
</dbReference>
<feature type="compositionally biased region" description="Basic residues" evidence="1">
    <location>
        <begin position="114"/>
        <end position="130"/>
    </location>
</feature>
<accession>A0ABD3EMH1</accession>
<dbReference type="PANTHER" id="PTHR34956">
    <property type="entry name" value="OS05G0397300 PROTEIN"/>
    <property type="match status" value="1"/>
</dbReference>
<proteinExistence type="predicted"/>
<comment type="caution">
    <text evidence="2">The sequence shown here is derived from an EMBL/GenBank/DDBJ whole genome shotgun (WGS) entry which is preliminary data.</text>
</comment>
<keyword evidence="3" id="KW-1185">Reference proteome</keyword>
<evidence type="ECO:0000313" key="3">
    <source>
        <dbReference type="Proteomes" id="UP001632038"/>
    </source>
</evidence>
<name>A0ABD3EMH1_9LAMI</name>
<organism evidence="2 3">
    <name type="scientific">Castilleja foliolosa</name>
    <dbReference type="NCBI Taxonomy" id="1961234"/>
    <lineage>
        <taxon>Eukaryota</taxon>
        <taxon>Viridiplantae</taxon>
        <taxon>Streptophyta</taxon>
        <taxon>Embryophyta</taxon>
        <taxon>Tracheophyta</taxon>
        <taxon>Spermatophyta</taxon>
        <taxon>Magnoliopsida</taxon>
        <taxon>eudicotyledons</taxon>
        <taxon>Gunneridae</taxon>
        <taxon>Pentapetalae</taxon>
        <taxon>asterids</taxon>
        <taxon>lamiids</taxon>
        <taxon>Lamiales</taxon>
        <taxon>Orobanchaceae</taxon>
        <taxon>Pedicularideae</taxon>
        <taxon>Castillejinae</taxon>
        <taxon>Castilleja</taxon>
    </lineage>
</organism>
<feature type="region of interest" description="Disordered" evidence="1">
    <location>
        <begin position="106"/>
        <end position="139"/>
    </location>
</feature>